<proteinExistence type="predicted"/>
<name>A0A9Q9DUE9_CURCL</name>
<dbReference type="AlphaFoldDB" id="A0A9Q9DUE9"/>
<accession>A0A9Q9DUE9</accession>
<evidence type="ECO:0000313" key="1">
    <source>
        <dbReference type="EMBL" id="USP79747.1"/>
    </source>
</evidence>
<dbReference type="VEuPathDB" id="FungiDB:yc1106_07021"/>
<dbReference type="OrthoDB" id="3797690at2759"/>
<gene>
    <name evidence="1" type="ORF">yc1106_07021</name>
</gene>
<organism evidence="1 2">
    <name type="scientific">Curvularia clavata</name>
    <dbReference type="NCBI Taxonomy" id="95742"/>
    <lineage>
        <taxon>Eukaryota</taxon>
        <taxon>Fungi</taxon>
        <taxon>Dikarya</taxon>
        <taxon>Ascomycota</taxon>
        <taxon>Pezizomycotina</taxon>
        <taxon>Dothideomycetes</taxon>
        <taxon>Pleosporomycetidae</taxon>
        <taxon>Pleosporales</taxon>
        <taxon>Pleosporineae</taxon>
        <taxon>Pleosporaceae</taxon>
        <taxon>Curvularia</taxon>
    </lineage>
</organism>
<protein>
    <submittedName>
        <fullName evidence="1">Symbiotic chitinase</fullName>
    </submittedName>
</protein>
<dbReference type="EMBL" id="CP089278">
    <property type="protein sequence ID" value="USP79747.1"/>
    <property type="molecule type" value="Genomic_DNA"/>
</dbReference>
<sequence>MDRQEAEGPPHRGSSGQKVECQKIETTFRNVFSVFDYINDATAEIVERKALNAITQEITNMDSHMPELKGIKTIFDEFTPAYKVAVVEKAQLFVQEVGIQVKKTVTDKVPMPMSLHIE</sequence>
<reference evidence="1" key="1">
    <citation type="submission" date="2021-12" db="EMBL/GenBank/DDBJ databases">
        <title>Curvularia clavata genome.</title>
        <authorList>
            <person name="Cao Y."/>
        </authorList>
    </citation>
    <scope>NUCLEOTIDE SEQUENCE</scope>
    <source>
        <strain evidence="1">Yc1106</strain>
    </source>
</reference>
<dbReference type="Proteomes" id="UP001056012">
    <property type="component" value="Chromosome 5"/>
</dbReference>
<evidence type="ECO:0000313" key="2">
    <source>
        <dbReference type="Proteomes" id="UP001056012"/>
    </source>
</evidence>
<keyword evidence="2" id="KW-1185">Reference proteome</keyword>